<keyword evidence="1" id="KW-0472">Membrane</keyword>
<dbReference type="Proteomes" id="UP001363151">
    <property type="component" value="Unassembled WGS sequence"/>
</dbReference>
<dbReference type="InterPro" id="IPR038050">
    <property type="entry name" value="Neuro_actylchol_rec"/>
</dbReference>
<protein>
    <recommendedName>
        <fullName evidence="4">Neurotransmitter-gated ion-channel ligand-binding domain-containing protein</fullName>
    </recommendedName>
</protein>
<feature type="transmembrane region" description="Helical" evidence="1">
    <location>
        <begin position="90"/>
        <end position="110"/>
    </location>
</feature>
<evidence type="ECO:0008006" key="4">
    <source>
        <dbReference type="Google" id="ProtNLM"/>
    </source>
</evidence>
<accession>A0ABR1FYE0</accession>
<keyword evidence="1" id="KW-1133">Transmembrane helix</keyword>
<gene>
    <name evidence="2" type="ORF">SO694_00050124</name>
</gene>
<keyword evidence="1" id="KW-0812">Transmembrane</keyword>
<reference evidence="2 3" key="1">
    <citation type="submission" date="2024-03" db="EMBL/GenBank/DDBJ databases">
        <title>Aureococcus anophagefferens CCMP1851 and Kratosvirus quantuckense: Draft genome of a second virus-susceptible host strain in the model system.</title>
        <authorList>
            <person name="Chase E."/>
            <person name="Truchon A.R."/>
            <person name="Schepens W."/>
            <person name="Wilhelm S.W."/>
        </authorList>
    </citation>
    <scope>NUCLEOTIDE SEQUENCE [LARGE SCALE GENOMIC DNA]</scope>
    <source>
        <strain evidence="2 3">CCMP1851</strain>
    </source>
</reference>
<comment type="caution">
    <text evidence="2">The sequence shown here is derived from an EMBL/GenBank/DDBJ whole genome shotgun (WGS) entry which is preliminary data.</text>
</comment>
<dbReference type="EMBL" id="JBBJCI010000203">
    <property type="protein sequence ID" value="KAK7241290.1"/>
    <property type="molecule type" value="Genomic_DNA"/>
</dbReference>
<sequence length="125" mass="14087">MPFDRQKCEIVYGMYINDETSNTWKLGPRRGWETLVTYFGGSQWMEVTLQVEVYRRSAYCVSAVMIPCVLFLFIQYAGFFVDRHVAPARVAISVVPVLVLIMLTLSSGVFEKISACPTRSTSSAS</sequence>
<evidence type="ECO:0000313" key="2">
    <source>
        <dbReference type="EMBL" id="KAK7241290.1"/>
    </source>
</evidence>
<feature type="transmembrane region" description="Helical" evidence="1">
    <location>
        <begin position="58"/>
        <end position="78"/>
    </location>
</feature>
<keyword evidence="3" id="KW-1185">Reference proteome</keyword>
<dbReference type="Gene3D" id="1.20.58.390">
    <property type="entry name" value="Neurotransmitter-gated ion-channel transmembrane domain"/>
    <property type="match status" value="1"/>
</dbReference>
<name>A0ABR1FYE0_AURAN</name>
<organism evidence="2 3">
    <name type="scientific">Aureococcus anophagefferens</name>
    <name type="common">Harmful bloom alga</name>
    <dbReference type="NCBI Taxonomy" id="44056"/>
    <lineage>
        <taxon>Eukaryota</taxon>
        <taxon>Sar</taxon>
        <taxon>Stramenopiles</taxon>
        <taxon>Ochrophyta</taxon>
        <taxon>Pelagophyceae</taxon>
        <taxon>Pelagomonadales</taxon>
        <taxon>Pelagomonadaceae</taxon>
        <taxon>Aureococcus</taxon>
    </lineage>
</organism>
<evidence type="ECO:0000313" key="3">
    <source>
        <dbReference type="Proteomes" id="UP001363151"/>
    </source>
</evidence>
<proteinExistence type="predicted"/>
<evidence type="ECO:0000256" key="1">
    <source>
        <dbReference type="SAM" id="Phobius"/>
    </source>
</evidence>